<keyword evidence="4" id="KW-1185">Reference proteome</keyword>
<evidence type="ECO:0000313" key="4">
    <source>
        <dbReference type="Proteomes" id="UP000282971"/>
    </source>
</evidence>
<name>A0A437M926_9SPHN</name>
<proteinExistence type="predicted"/>
<keyword evidence="1 3" id="KW-0378">Hydrolase</keyword>
<dbReference type="SUPFAM" id="SSF53474">
    <property type="entry name" value="alpha/beta-Hydrolases"/>
    <property type="match status" value="1"/>
</dbReference>
<dbReference type="InterPro" id="IPR049492">
    <property type="entry name" value="BD-FAE-like_dom"/>
</dbReference>
<evidence type="ECO:0000313" key="3">
    <source>
        <dbReference type="EMBL" id="RVT94123.1"/>
    </source>
</evidence>
<accession>A0A437M926</accession>
<reference evidence="3 4" key="1">
    <citation type="submission" date="2019-01" db="EMBL/GenBank/DDBJ databases">
        <authorList>
            <person name="Chen W.-M."/>
        </authorList>
    </citation>
    <scope>NUCLEOTIDE SEQUENCE [LARGE SCALE GENOMIC DNA]</scope>
    <source>
        <strain evidence="3 4">CCP-7</strain>
    </source>
</reference>
<organism evidence="3 4">
    <name type="scientific">Sphingomonas crocodyli</name>
    <dbReference type="NCBI Taxonomy" id="1979270"/>
    <lineage>
        <taxon>Bacteria</taxon>
        <taxon>Pseudomonadati</taxon>
        <taxon>Pseudomonadota</taxon>
        <taxon>Alphaproteobacteria</taxon>
        <taxon>Sphingomonadales</taxon>
        <taxon>Sphingomonadaceae</taxon>
        <taxon>Sphingomonas</taxon>
    </lineage>
</organism>
<dbReference type="Pfam" id="PF20434">
    <property type="entry name" value="BD-FAE"/>
    <property type="match status" value="1"/>
</dbReference>
<dbReference type="PROSITE" id="PS51257">
    <property type="entry name" value="PROKAR_LIPOPROTEIN"/>
    <property type="match status" value="1"/>
</dbReference>
<dbReference type="Gene3D" id="3.40.50.1820">
    <property type="entry name" value="alpha/beta hydrolase"/>
    <property type="match status" value="1"/>
</dbReference>
<dbReference type="Proteomes" id="UP000282971">
    <property type="component" value="Unassembled WGS sequence"/>
</dbReference>
<comment type="caution">
    <text evidence="3">The sequence shown here is derived from an EMBL/GenBank/DDBJ whole genome shotgun (WGS) entry which is preliminary data.</text>
</comment>
<protein>
    <submittedName>
        <fullName evidence="3">Alpha/beta hydrolase</fullName>
    </submittedName>
</protein>
<dbReference type="AlphaFoldDB" id="A0A437M926"/>
<evidence type="ECO:0000259" key="2">
    <source>
        <dbReference type="Pfam" id="PF20434"/>
    </source>
</evidence>
<dbReference type="EMBL" id="SACN01000001">
    <property type="protein sequence ID" value="RVT94123.1"/>
    <property type="molecule type" value="Genomic_DNA"/>
</dbReference>
<dbReference type="OrthoDB" id="9771666at2"/>
<dbReference type="InterPro" id="IPR050300">
    <property type="entry name" value="GDXG_lipolytic_enzyme"/>
</dbReference>
<dbReference type="PANTHER" id="PTHR48081">
    <property type="entry name" value="AB HYDROLASE SUPERFAMILY PROTEIN C4A8.06C"/>
    <property type="match status" value="1"/>
</dbReference>
<gene>
    <name evidence="3" type="ORF">EOD43_09800</name>
</gene>
<dbReference type="PANTHER" id="PTHR48081:SF9">
    <property type="entry name" value="CARBOXYLESTERASE"/>
    <property type="match status" value="1"/>
</dbReference>
<dbReference type="InterPro" id="IPR029058">
    <property type="entry name" value="AB_hydrolase_fold"/>
</dbReference>
<feature type="domain" description="BD-FAE-like" evidence="2">
    <location>
        <begin position="58"/>
        <end position="244"/>
    </location>
</feature>
<dbReference type="GO" id="GO:0016787">
    <property type="term" value="F:hydrolase activity"/>
    <property type="evidence" value="ECO:0007669"/>
    <property type="project" value="UniProtKB-KW"/>
</dbReference>
<sequence>MRGIMRLTLIGLAVLVVGVLIAGACSPLKTFDAVLPKDSSSREIAADIPYGEGARRTLDIYAPRDMVAGKPKPVIFFVYGGSWANGTKDGYAFVGRALAASGFVVVIADYRLVPEVHFPGFLQDCAAAFHWTVANIARYGGDPNRIVLSGHSAGAYNAAMLALDPQWLGADRAAVKGFVGLAGPYDFLPFEGPIPVKTFGQWPRPDETQPIHYASASAPPMLLLHGSKDDTVWPKNSINLDRRLRELGAQSELKVYEGTGHVGIVTALAKPFRGNAPSLADVTAFAHRVAGE</sequence>
<evidence type="ECO:0000256" key="1">
    <source>
        <dbReference type="ARBA" id="ARBA00022801"/>
    </source>
</evidence>